<evidence type="ECO:0000313" key="2">
    <source>
        <dbReference type="EMBL" id="MPQ60800.1"/>
    </source>
</evidence>
<feature type="transmembrane region" description="Helical" evidence="1">
    <location>
        <begin position="192"/>
        <end position="210"/>
    </location>
</feature>
<dbReference type="Gene3D" id="1.10.1900.10">
    <property type="entry name" value="c-terminal domain of poly(a) binding protein"/>
    <property type="match status" value="1"/>
</dbReference>
<gene>
    <name evidence="2" type="ORF">E4V82_01555</name>
</gene>
<name>A0A5N7IIK4_9CLOT</name>
<reference evidence="2 3" key="1">
    <citation type="journal article" date="2019" name="Lett. Appl. Microbiol.">
        <title>A case of 'blown pack' spoilage of vacuum-packaged pork likely associated with Clostridium estertheticum in Canada.</title>
        <authorList>
            <person name="Zhang P."/>
            <person name="Ward P."/>
            <person name="McMullen L.M."/>
            <person name="Yang X."/>
        </authorList>
    </citation>
    <scope>NUCLEOTIDE SEQUENCE [LARGE SCALE GENOMIC DNA]</scope>
    <source>
        <strain evidence="2 3">MA19</strain>
    </source>
</reference>
<organism evidence="2 3">
    <name type="scientific">Clostridium estertheticum</name>
    <dbReference type="NCBI Taxonomy" id="238834"/>
    <lineage>
        <taxon>Bacteria</taxon>
        <taxon>Bacillati</taxon>
        <taxon>Bacillota</taxon>
        <taxon>Clostridia</taxon>
        <taxon>Eubacteriales</taxon>
        <taxon>Clostridiaceae</taxon>
        <taxon>Clostridium</taxon>
    </lineage>
</organism>
<sequence length="227" mass="26049">MTQNEVILLKEENEKQSIELREDDERNIKNIMKSMSMFKVNSYDAQVIQRDLIGMAQELKLRNSSLQEAIGDDVKGFTNEIINNSSGPCKREILLNLLLKLSGYFFAWFTALAFLAYGGLSWEANPIIYFYYIGAVLIIFVTEGMITPLFITEKGLKKKLSSVFSILLFVVFSTIIYFLNDNQYTIEINAGYIILISAIMYLIVKYLNVININRLAKGKKNYIDDLK</sequence>
<feature type="transmembrane region" description="Helical" evidence="1">
    <location>
        <begin position="163"/>
        <end position="180"/>
    </location>
</feature>
<dbReference type="AlphaFoldDB" id="A0A5N7IIK4"/>
<accession>A0A5N7IIK4</accession>
<evidence type="ECO:0000256" key="1">
    <source>
        <dbReference type="SAM" id="Phobius"/>
    </source>
</evidence>
<evidence type="ECO:0000313" key="3">
    <source>
        <dbReference type="Proteomes" id="UP000342249"/>
    </source>
</evidence>
<feature type="transmembrane region" description="Helical" evidence="1">
    <location>
        <begin position="93"/>
        <end position="117"/>
    </location>
</feature>
<dbReference type="EMBL" id="SPSF01000009">
    <property type="protein sequence ID" value="MPQ60800.1"/>
    <property type="molecule type" value="Genomic_DNA"/>
</dbReference>
<keyword evidence="1" id="KW-0812">Transmembrane</keyword>
<proteinExistence type="predicted"/>
<keyword evidence="1" id="KW-1133">Transmembrane helix</keyword>
<feature type="transmembrane region" description="Helical" evidence="1">
    <location>
        <begin position="129"/>
        <end position="151"/>
    </location>
</feature>
<evidence type="ECO:0008006" key="4">
    <source>
        <dbReference type="Google" id="ProtNLM"/>
    </source>
</evidence>
<dbReference type="SUPFAM" id="SSF158560">
    <property type="entry name" value="BH3980-like"/>
    <property type="match status" value="1"/>
</dbReference>
<dbReference type="RefSeq" id="WP_152749867.1">
    <property type="nucleotide sequence ID" value="NZ_SPSE01000010.1"/>
</dbReference>
<protein>
    <recommendedName>
        <fullName evidence="4">DUF1129 family protein</fullName>
    </recommendedName>
</protein>
<dbReference type="Proteomes" id="UP000342249">
    <property type="component" value="Unassembled WGS sequence"/>
</dbReference>
<keyword evidence="1" id="KW-0472">Membrane</keyword>
<comment type="caution">
    <text evidence="2">The sequence shown here is derived from an EMBL/GenBank/DDBJ whole genome shotgun (WGS) entry which is preliminary data.</text>
</comment>